<proteinExistence type="predicted"/>
<gene>
    <name evidence="1" type="ORF">CVIRNUC_007772</name>
</gene>
<dbReference type="AlphaFoldDB" id="A0AAV1IBG7"/>
<sequence>MPMLNLNSDFEPPVSHEAATSFPQTAYADVSCTPCAACRKPLYTWTYVPQEMIQKLQWPMLHSPANGVGMEACSRLTETDAHLGEANVLGVLTEALAAYIQPVLPDEPPLVGADTAAQKCKSSGRIFQPAT</sequence>
<reference evidence="1 2" key="1">
    <citation type="submission" date="2023-10" db="EMBL/GenBank/DDBJ databases">
        <authorList>
            <person name="Maclean D."/>
            <person name="Macfadyen A."/>
        </authorList>
    </citation>
    <scope>NUCLEOTIDE SEQUENCE [LARGE SCALE GENOMIC DNA]</scope>
</reference>
<accession>A0AAV1IBG7</accession>
<organism evidence="1 2">
    <name type="scientific">Coccomyxa viridis</name>
    <dbReference type="NCBI Taxonomy" id="1274662"/>
    <lineage>
        <taxon>Eukaryota</taxon>
        <taxon>Viridiplantae</taxon>
        <taxon>Chlorophyta</taxon>
        <taxon>core chlorophytes</taxon>
        <taxon>Trebouxiophyceae</taxon>
        <taxon>Trebouxiophyceae incertae sedis</taxon>
        <taxon>Coccomyxaceae</taxon>
        <taxon>Coccomyxa</taxon>
    </lineage>
</organism>
<name>A0AAV1IBG7_9CHLO</name>
<evidence type="ECO:0000313" key="2">
    <source>
        <dbReference type="Proteomes" id="UP001314263"/>
    </source>
</evidence>
<dbReference type="Proteomes" id="UP001314263">
    <property type="component" value="Unassembled WGS sequence"/>
</dbReference>
<comment type="caution">
    <text evidence="1">The sequence shown here is derived from an EMBL/GenBank/DDBJ whole genome shotgun (WGS) entry which is preliminary data.</text>
</comment>
<protein>
    <submittedName>
        <fullName evidence="1">Uncharacterized protein</fullName>
    </submittedName>
</protein>
<keyword evidence="2" id="KW-1185">Reference proteome</keyword>
<evidence type="ECO:0000313" key="1">
    <source>
        <dbReference type="EMBL" id="CAK0784568.1"/>
    </source>
</evidence>
<dbReference type="EMBL" id="CAUYUE010000010">
    <property type="protein sequence ID" value="CAK0784568.1"/>
    <property type="molecule type" value="Genomic_DNA"/>
</dbReference>